<proteinExistence type="predicted"/>
<dbReference type="Proteomes" id="UP000441523">
    <property type="component" value="Unassembled WGS sequence"/>
</dbReference>
<keyword evidence="3" id="KW-1185">Reference proteome</keyword>
<reference evidence="2 3" key="1">
    <citation type="submission" date="2019-09" db="EMBL/GenBank/DDBJ databases">
        <title>YIM 132548 draft genome.</title>
        <authorList>
            <person name="Jiang L."/>
        </authorList>
    </citation>
    <scope>NUCLEOTIDE SEQUENCE [LARGE SCALE GENOMIC DNA]</scope>
    <source>
        <strain evidence="2 3">YIM 132548</strain>
    </source>
</reference>
<evidence type="ECO:0000313" key="2">
    <source>
        <dbReference type="EMBL" id="KAB1076226.1"/>
    </source>
</evidence>
<accession>A0A6N6MYJ8</accession>
<dbReference type="AlphaFoldDB" id="A0A6N6MYJ8"/>
<evidence type="ECO:0000256" key="1">
    <source>
        <dbReference type="SAM" id="MobiDB-lite"/>
    </source>
</evidence>
<sequence>MPPAPDPTAWHDGNGGAPPLPSGRGRVGASRPGEGCDASGEVASLTPTLSRTGEGARRATRARSNGMA</sequence>
<feature type="region of interest" description="Disordered" evidence="1">
    <location>
        <begin position="1"/>
        <end position="68"/>
    </location>
</feature>
<organism evidence="2 3">
    <name type="scientific">Methylobacterium planeticum</name>
    <dbReference type="NCBI Taxonomy" id="2615211"/>
    <lineage>
        <taxon>Bacteria</taxon>
        <taxon>Pseudomonadati</taxon>
        <taxon>Pseudomonadota</taxon>
        <taxon>Alphaproteobacteria</taxon>
        <taxon>Hyphomicrobiales</taxon>
        <taxon>Methylobacteriaceae</taxon>
        <taxon>Methylobacterium</taxon>
    </lineage>
</organism>
<protein>
    <submittedName>
        <fullName evidence="2">Uncharacterized protein</fullName>
    </submittedName>
</protein>
<dbReference type="EMBL" id="VZZJ01000001">
    <property type="protein sequence ID" value="KAB1076226.1"/>
    <property type="molecule type" value="Genomic_DNA"/>
</dbReference>
<evidence type="ECO:0000313" key="3">
    <source>
        <dbReference type="Proteomes" id="UP000441523"/>
    </source>
</evidence>
<comment type="caution">
    <text evidence="2">The sequence shown here is derived from an EMBL/GenBank/DDBJ whole genome shotgun (WGS) entry which is preliminary data.</text>
</comment>
<name>A0A6N6MYJ8_9HYPH</name>
<gene>
    <name evidence="2" type="ORF">F6X51_01425</name>
</gene>